<keyword evidence="2" id="KW-1185">Reference proteome</keyword>
<accession>A0A151AEJ4</accession>
<protein>
    <submittedName>
        <fullName evidence="1">Squalene/phytoene synthase</fullName>
    </submittedName>
</protein>
<dbReference type="PATRIC" id="fig|1008153.3.peg.2512"/>
<dbReference type="SUPFAM" id="SSF48576">
    <property type="entry name" value="Terpenoid synthases"/>
    <property type="match status" value="1"/>
</dbReference>
<dbReference type="SFLD" id="SFLDS00005">
    <property type="entry name" value="Isoprenoid_Synthase_Type_I"/>
    <property type="match status" value="1"/>
</dbReference>
<dbReference type="PANTHER" id="PTHR11626">
    <property type="entry name" value="FARNESYL-DIPHOSPHATE FARNESYLTRANSFERASE"/>
    <property type="match status" value="1"/>
</dbReference>
<dbReference type="InterPro" id="IPR002060">
    <property type="entry name" value="Squ/phyt_synthse"/>
</dbReference>
<dbReference type="InterPro" id="IPR044844">
    <property type="entry name" value="Trans_IPPS_euk-type"/>
</dbReference>
<comment type="caution">
    <text evidence="1">The sequence shown here is derived from an EMBL/GenBank/DDBJ whole genome shotgun (WGS) entry which is preliminary data.</text>
</comment>
<dbReference type="Pfam" id="PF00494">
    <property type="entry name" value="SQS_PSY"/>
    <property type="match status" value="1"/>
</dbReference>
<dbReference type="Gene3D" id="1.10.600.10">
    <property type="entry name" value="Farnesyl Diphosphate Synthase"/>
    <property type="match status" value="1"/>
</dbReference>
<organism evidence="1 2">
    <name type="scientific">Halalkalicoccus paucihalophilus</name>
    <dbReference type="NCBI Taxonomy" id="1008153"/>
    <lineage>
        <taxon>Archaea</taxon>
        <taxon>Methanobacteriati</taxon>
        <taxon>Methanobacteriota</taxon>
        <taxon>Stenosarchaea group</taxon>
        <taxon>Halobacteria</taxon>
        <taxon>Halobacteriales</taxon>
        <taxon>Halococcaceae</taxon>
        <taxon>Halalkalicoccus</taxon>
    </lineage>
</organism>
<dbReference type="InterPro" id="IPR008949">
    <property type="entry name" value="Isoprenoid_synthase_dom_sf"/>
</dbReference>
<dbReference type="AlphaFoldDB" id="A0A151AEJ4"/>
<name>A0A151AEJ4_9EURY</name>
<gene>
    <name evidence="1" type="ORF">HAPAU_24650</name>
</gene>
<dbReference type="PANTHER" id="PTHR11626:SF2">
    <property type="entry name" value="SQUALENE SYNTHASE"/>
    <property type="match status" value="1"/>
</dbReference>
<evidence type="ECO:0000313" key="2">
    <source>
        <dbReference type="Proteomes" id="UP000075321"/>
    </source>
</evidence>
<evidence type="ECO:0000313" key="1">
    <source>
        <dbReference type="EMBL" id="KYH25787.1"/>
    </source>
</evidence>
<dbReference type="EMBL" id="LTAZ01000005">
    <property type="protein sequence ID" value="KYH25787.1"/>
    <property type="molecule type" value="Genomic_DNA"/>
</dbReference>
<dbReference type="SFLD" id="SFLDG01018">
    <property type="entry name" value="Squalene/Phytoene_Synthase_Lik"/>
    <property type="match status" value="1"/>
</dbReference>
<dbReference type="RefSeq" id="WP_066382853.1">
    <property type="nucleotide sequence ID" value="NZ_LTAZ01000005.1"/>
</dbReference>
<dbReference type="GO" id="GO:0045338">
    <property type="term" value="P:farnesyl diphosphate metabolic process"/>
    <property type="evidence" value="ECO:0007669"/>
    <property type="project" value="InterPro"/>
</dbReference>
<sequence length="366" mass="40356">MSGSSPSSLSEAAADLEWCHEAVEGVSRTFALTIDVLEEPMSSYICVGYLLCRIADTVEDASHIPPETQATLLRTYHAVLDPDDPTGVEAFTEAVAEWLPDDGERTADWTVVARTPRVVRTFERQHDSVTEAIRPPVLELVSGMAVFVERYADRGGLRIETREELEEYCYYAAGTVGVLITNLICRNTGPPTDGTDDAGRIDRSVERTLYDTAESFGLLLQLVNISKDVYDDYREEDNVYLPAAWLDAENIPQEGVLAEEHADGSKAVVRRTANHARTFLDDAQRYLETLPEVDGNRLAAWAIPYLLAVGTLRELSARPEDALSEVGVKVSHEEVSAIVTRMLGETDANAVGDLRTTIAERPFHLA</sequence>
<proteinExistence type="predicted"/>
<reference evidence="1 2" key="1">
    <citation type="submission" date="2016-02" db="EMBL/GenBank/DDBJ databases">
        <title>Genome sequence of Halalkalicoccus paucihalophilus DSM 24557.</title>
        <authorList>
            <person name="Poehlein A."/>
            <person name="Daniel R."/>
        </authorList>
    </citation>
    <scope>NUCLEOTIDE SEQUENCE [LARGE SCALE GENOMIC DNA]</scope>
    <source>
        <strain evidence="1 2">DSM 24557</strain>
    </source>
</reference>
<dbReference type="GO" id="GO:0051996">
    <property type="term" value="F:squalene synthase [NAD(P)H] activity"/>
    <property type="evidence" value="ECO:0007669"/>
    <property type="project" value="InterPro"/>
</dbReference>
<dbReference type="OrthoDB" id="192754at2157"/>
<dbReference type="Proteomes" id="UP000075321">
    <property type="component" value="Unassembled WGS sequence"/>
</dbReference>